<dbReference type="SUPFAM" id="SSF51445">
    <property type="entry name" value="(Trans)glycosidases"/>
    <property type="match status" value="1"/>
</dbReference>
<dbReference type="Gene3D" id="3.20.20.80">
    <property type="entry name" value="Glycosidases"/>
    <property type="match status" value="2"/>
</dbReference>
<evidence type="ECO:0000256" key="2">
    <source>
        <dbReference type="ARBA" id="ARBA00022801"/>
    </source>
</evidence>
<dbReference type="Pfam" id="PF00232">
    <property type="entry name" value="Glyco_hydro_1"/>
    <property type="match status" value="2"/>
</dbReference>
<proteinExistence type="inferred from homology"/>
<dbReference type="PRINTS" id="PR00131">
    <property type="entry name" value="GLHYDRLASE1"/>
</dbReference>
<dbReference type="GO" id="GO:0005975">
    <property type="term" value="P:carbohydrate metabolic process"/>
    <property type="evidence" value="ECO:0007669"/>
    <property type="project" value="InterPro"/>
</dbReference>
<accession>A0A652YYT4</accession>
<name>A0A652YYT4_NOCGL</name>
<dbReference type="PROSITE" id="PS00653">
    <property type="entry name" value="GLYCOSYL_HYDROL_F1_2"/>
    <property type="match status" value="1"/>
</dbReference>
<dbReference type="InterPro" id="IPR033132">
    <property type="entry name" value="GH_1_N_CS"/>
</dbReference>
<reference evidence="5" key="1">
    <citation type="submission" date="2019-07" db="EMBL/GenBank/DDBJ databases">
        <title>Genomic Encyclopedia of Type Strains, Phase IV (KMG-IV): sequencing the most valuable type-strain genomes for metagenomic binning, comparative biology and taxonomic classification.</title>
        <authorList>
            <person name="Goeker M."/>
        </authorList>
    </citation>
    <scope>NUCLEOTIDE SEQUENCE</scope>
    <source>
        <strain evidence="5">DSM 44596</strain>
    </source>
</reference>
<dbReference type="GO" id="GO:0008422">
    <property type="term" value="F:beta-glucosidase activity"/>
    <property type="evidence" value="ECO:0007669"/>
    <property type="project" value="TreeGrafter"/>
</dbReference>
<dbReference type="AlphaFoldDB" id="A0A652YYT4"/>
<evidence type="ECO:0000313" key="5">
    <source>
        <dbReference type="EMBL" id="TYQ08844.1"/>
    </source>
</evidence>
<evidence type="ECO:0000256" key="1">
    <source>
        <dbReference type="ARBA" id="ARBA00010838"/>
    </source>
</evidence>
<protein>
    <submittedName>
        <fullName evidence="5">Glycosyl hydrolase family 1</fullName>
    </submittedName>
</protein>
<sequence length="428" mass="47592">MGVTSRSIAAALLALVIGVAASPAQASGTPSEEFLWGVATSGFQSEGSSPDSNWSRYSASGRTHDIIGDSVDFRHRFTEDIDRAADLGAQVFRFGVEWARVQPSPGTWNETEFGYYDDVVAHILARGMTPMITLDHWVYPGWVVDQGGWTNPKTEADWLTNAEKVVARYSGVGALWITINEPTVYVQRELTYGGITLPQAPSMFDALVRVHRSIYDRIHVLDPGARVSSNFAFIPGVSEAIDSVFTDRVSDKLDFLGIDYYYGVALDNPTAAYAAIDEFYNVTPQPEGLYDALMRYSRKFPELPLYVVENGMPTDNGNPRPDGYTRSNHLSDHVYWMERAREDGADVIGYNYWSITDNYEWGSYRPRFGLYTVDVLTDPTLTRTPTDGVETYRNIIEDNGVGPDYVPVKAPAFCSLVDPPLSCTNTTR</sequence>
<dbReference type="InterPro" id="IPR017853">
    <property type="entry name" value="GH"/>
</dbReference>
<dbReference type="InterPro" id="IPR001360">
    <property type="entry name" value="Glyco_hydro_1"/>
</dbReference>
<organism evidence="5">
    <name type="scientific">Nocardia globerula</name>
    <dbReference type="NCBI Taxonomy" id="1818"/>
    <lineage>
        <taxon>Bacteria</taxon>
        <taxon>Bacillati</taxon>
        <taxon>Actinomycetota</taxon>
        <taxon>Actinomycetes</taxon>
        <taxon>Mycobacteriales</taxon>
        <taxon>Nocardiaceae</taxon>
        <taxon>Nocardia</taxon>
    </lineage>
</organism>
<evidence type="ECO:0000256" key="4">
    <source>
        <dbReference type="RuleBase" id="RU003690"/>
    </source>
</evidence>
<evidence type="ECO:0000256" key="3">
    <source>
        <dbReference type="ARBA" id="ARBA00023295"/>
    </source>
</evidence>
<dbReference type="PANTHER" id="PTHR10353:SF36">
    <property type="entry name" value="LP05116P"/>
    <property type="match status" value="1"/>
</dbReference>
<gene>
    <name evidence="5" type="ORF">FNL38_1011221</name>
</gene>
<comment type="caution">
    <text evidence="5">The sequence shown here is derived from an EMBL/GenBank/DDBJ whole genome shotgun (WGS) entry which is preliminary data.</text>
</comment>
<keyword evidence="3" id="KW-0326">Glycosidase</keyword>
<dbReference type="EMBL" id="VNIQ01000001">
    <property type="protein sequence ID" value="TYQ08844.1"/>
    <property type="molecule type" value="Genomic_DNA"/>
</dbReference>
<comment type="similarity">
    <text evidence="1 4">Belongs to the glycosyl hydrolase 1 family.</text>
</comment>
<keyword evidence="2 5" id="KW-0378">Hydrolase</keyword>
<dbReference type="PANTHER" id="PTHR10353">
    <property type="entry name" value="GLYCOSYL HYDROLASE"/>
    <property type="match status" value="1"/>
</dbReference>